<keyword evidence="11" id="KW-0479">Metal-binding</keyword>
<keyword evidence="8 11" id="KW-1133">Transmembrane helix</keyword>
<keyword evidence="6 11" id="KW-0378">Hydrolase</keyword>
<dbReference type="EMBL" id="FNZN01000004">
    <property type="protein sequence ID" value="SEL64402.1"/>
    <property type="molecule type" value="Genomic_DNA"/>
</dbReference>
<evidence type="ECO:0000256" key="1">
    <source>
        <dbReference type="ARBA" id="ARBA00001947"/>
    </source>
</evidence>
<dbReference type="STRING" id="228957.SAMN04488008_104413"/>
<evidence type="ECO:0000256" key="2">
    <source>
        <dbReference type="ARBA" id="ARBA00004141"/>
    </source>
</evidence>
<dbReference type="InterPro" id="IPR004387">
    <property type="entry name" value="Pept_M50_Zn"/>
</dbReference>
<dbReference type="Gene3D" id="2.30.42.10">
    <property type="match status" value="1"/>
</dbReference>
<evidence type="ECO:0000256" key="3">
    <source>
        <dbReference type="ARBA" id="ARBA00007931"/>
    </source>
</evidence>
<evidence type="ECO:0000256" key="11">
    <source>
        <dbReference type="RuleBase" id="RU362031"/>
    </source>
</evidence>
<gene>
    <name evidence="13" type="ORF">SAMN04488008_104413</name>
</gene>
<keyword evidence="4 13" id="KW-0645">Protease</keyword>
<dbReference type="Pfam" id="PF02163">
    <property type="entry name" value="Peptidase_M50"/>
    <property type="match status" value="1"/>
</dbReference>
<keyword evidence="9 11" id="KW-0482">Metalloprotease</keyword>
<dbReference type="EC" id="3.4.24.-" evidence="11"/>
<dbReference type="InterPro" id="IPR008915">
    <property type="entry name" value="Peptidase_M50"/>
</dbReference>
<keyword evidence="14" id="KW-1185">Reference proteome</keyword>
<dbReference type="GO" id="GO:0004222">
    <property type="term" value="F:metalloendopeptidase activity"/>
    <property type="evidence" value="ECO:0007669"/>
    <property type="project" value="InterPro"/>
</dbReference>
<evidence type="ECO:0000256" key="7">
    <source>
        <dbReference type="ARBA" id="ARBA00022833"/>
    </source>
</evidence>
<dbReference type="NCBIfam" id="TIGR00054">
    <property type="entry name" value="RIP metalloprotease RseP"/>
    <property type="match status" value="1"/>
</dbReference>
<protein>
    <recommendedName>
        <fullName evidence="11">Zinc metalloprotease</fullName>
        <ecNumber evidence="11">3.4.24.-</ecNumber>
    </recommendedName>
</protein>
<feature type="transmembrane region" description="Helical" evidence="11">
    <location>
        <begin position="457"/>
        <end position="476"/>
    </location>
</feature>
<organism evidence="13 14">
    <name type="scientific">Maribacter orientalis</name>
    <dbReference type="NCBI Taxonomy" id="228957"/>
    <lineage>
        <taxon>Bacteria</taxon>
        <taxon>Pseudomonadati</taxon>
        <taxon>Bacteroidota</taxon>
        <taxon>Flavobacteriia</taxon>
        <taxon>Flavobacteriales</taxon>
        <taxon>Flavobacteriaceae</taxon>
        <taxon>Maribacter</taxon>
    </lineage>
</organism>
<reference evidence="14" key="1">
    <citation type="submission" date="2016-10" db="EMBL/GenBank/DDBJ databases">
        <authorList>
            <person name="Varghese N."/>
            <person name="Submissions S."/>
        </authorList>
    </citation>
    <scope>NUCLEOTIDE SEQUENCE [LARGE SCALE GENOMIC DNA]</scope>
    <source>
        <strain evidence="14">DSM 16471</strain>
    </source>
</reference>
<keyword evidence="10 11" id="KW-0472">Membrane</keyword>
<dbReference type="AlphaFoldDB" id="A0A1H7RW16"/>
<keyword evidence="5 11" id="KW-0812">Transmembrane</keyword>
<feature type="transmembrane region" description="Helical" evidence="11">
    <location>
        <begin position="412"/>
        <end position="445"/>
    </location>
</feature>
<evidence type="ECO:0000256" key="9">
    <source>
        <dbReference type="ARBA" id="ARBA00023049"/>
    </source>
</evidence>
<evidence type="ECO:0000313" key="14">
    <source>
        <dbReference type="Proteomes" id="UP000198990"/>
    </source>
</evidence>
<name>A0A1H7RW16_9FLAO</name>
<accession>A0A1H7RW16</accession>
<feature type="domain" description="Peptidase M50" evidence="12">
    <location>
        <begin position="48"/>
        <end position="472"/>
    </location>
</feature>
<proteinExistence type="inferred from homology"/>
<evidence type="ECO:0000256" key="4">
    <source>
        <dbReference type="ARBA" id="ARBA00022670"/>
    </source>
</evidence>
<dbReference type="PANTHER" id="PTHR42837">
    <property type="entry name" value="REGULATOR OF SIGMA-E PROTEASE RSEP"/>
    <property type="match status" value="1"/>
</dbReference>
<dbReference type="CDD" id="cd06163">
    <property type="entry name" value="S2P-M50_PDZ_RseP-like"/>
    <property type="match status" value="1"/>
</dbReference>
<comment type="similarity">
    <text evidence="3 11">Belongs to the peptidase M50B family.</text>
</comment>
<comment type="cofactor">
    <cofactor evidence="1 11">
        <name>Zn(2+)</name>
        <dbReference type="ChEBI" id="CHEBI:29105"/>
    </cofactor>
</comment>
<evidence type="ECO:0000256" key="10">
    <source>
        <dbReference type="ARBA" id="ARBA00023136"/>
    </source>
</evidence>
<sequence>MSLADKLFLKYVDLTVFLFLSGCKNVLLSDFNFQEKRMSPIIIKTIQFFLSLSILIVLHELGHFIPAKYFKTRVEKFYLFFDVKFALFKKKIGETEYGIGWLPLGGYVKISGMIDESMDKEAMAEEPKEWEFRSKPAWQRLIIMLGGVTVNFVLAVIIFIGLAFTYGEQYISNDGLKDGVWVTDTNLGDALGIKTGDRFVAIDGKEVENLQTIPYELVYGEKFTIERDGNKIEKEVPVDFIETISANKENARFISQRSPFIINSVPKNSPNSTTGFEKGDALIEIEGNTVEYLDQVSPYLEENKGKTVNLVVKRNGTNVPLQAKISDEGKLGVTLGFDTMEEYAEKGYFKVETLNYTFLESIPAGWNKGVKTLTDYIKGMKKIFNPDTGAYKEVGGFAAIGGMFPDTWNWPAFWATTAFISIILAFMNILPIPALDGGHVMFLLYEMVTGRKPSDKFLEYAQITGFFILIALLLFANGNDLYKWLFK</sequence>
<dbReference type="GO" id="GO:0016020">
    <property type="term" value="C:membrane"/>
    <property type="evidence" value="ECO:0007669"/>
    <property type="project" value="UniProtKB-SubCell"/>
</dbReference>
<evidence type="ECO:0000256" key="8">
    <source>
        <dbReference type="ARBA" id="ARBA00022989"/>
    </source>
</evidence>
<dbReference type="PANTHER" id="PTHR42837:SF2">
    <property type="entry name" value="MEMBRANE METALLOPROTEASE ARASP2, CHLOROPLASTIC-RELATED"/>
    <property type="match status" value="1"/>
</dbReference>
<evidence type="ECO:0000259" key="12">
    <source>
        <dbReference type="Pfam" id="PF02163"/>
    </source>
</evidence>
<comment type="subcellular location">
    <subcellularLocation>
        <location evidence="2">Membrane</location>
        <topology evidence="2">Multi-pass membrane protein</topology>
    </subcellularLocation>
</comment>
<evidence type="ECO:0000313" key="13">
    <source>
        <dbReference type="EMBL" id="SEL64402.1"/>
    </source>
</evidence>
<dbReference type="Proteomes" id="UP000198990">
    <property type="component" value="Unassembled WGS sequence"/>
</dbReference>
<keyword evidence="7 11" id="KW-0862">Zinc</keyword>
<evidence type="ECO:0000256" key="6">
    <source>
        <dbReference type="ARBA" id="ARBA00022801"/>
    </source>
</evidence>
<dbReference type="GO" id="GO:0006508">
    <property type="term" value="P:proteolysis"/>
    <property type="evidence" value="ECO:0007669"/>
    <property type="project" value="UniProtKB-KW"/>
</dbReference>
<dbReference type="InterPro" id="IPR036034">
    <property type="entry name" value="PDZ_sf"/>
</dbReference>
<evidence type="ECO:0000256" key="5">
    <source>
        <dbReference type="ARBA" id="ARBA00022692"/>
    </source>
</evidence>
<dbReference type="GO" id="GO:0046872">
    <property type="term" value="F:metal ion binding"/>
    <property type="evidence" value="ECO:0007669"/>
    <property type="project" value="UniProtKB-KW"/>
</dbReference>
<dbReference type="SUPFAM" id="SSF50156">
    <property type="entry name" value="PDZ domain-like"/>
    <property type="match status" value="2"/>
</dbReference>
<feature type="transmembrane region" description="Helical" evidence="11">
    <location>
        <begin position="141"/>
        <end position="164"/>
    </location>
</feature>